<dbReference type="GO" id="GO:0000309">
    <property type="term" value="F:nicotinamide-nucleotide adenylyltransferase activity"/>
    <property type="evidence" value="ECO:0007669"/>
    <property type="project" value="TreeGrafter"/>
</dbReference>
<dbReference type="Pfam" id="PF01467">
    <property type="entry name" value="CTP_transf_like"/>
    <property type="match status" value="1"/>
</dbReference>
<dbReference type="RefSeq" id="WP_145421309.1">
    <property type="nucleotide sequence ID" value="NZ_CP036526.1"/>
</dbReference>
<organism evidence="2 3">
    <name type="scientific">Stieleria marina</name>
    <dbReference type="NCBI Taxonomy" id="1930275"/>
    <lineage>
        <taxon>Bacteria</taxon>
        <taxon>Pseudomonadati</taxon>
        <taxon>Planctomycetota</taxon>
        <taxon>Planctomycetia</taxon>
        <taxon>Pirellulales</taxon>
        <taxon>Pirellulaceae</taxon>
        <taxon>Stieleria</taxon>
    </lineage>
</organism>
<evidence type="ECO:0000259" key="1">
    <source>
        <dbReference type="Pfam" id="PF01467"/>
    </source>
</evidence>
<dbReference type="AlphaFoldDB" id="A0A517P2L1"/>
<protein>
    <submittedName>
        <fullName evidence="2">Nicotinic acid mononucleotide adenylyltransferase</fullName>
    </submittedName>
</protein>
<dbReference type="GO" id="GO:0016887">
    <property type="term" value="F:ATP hydrolysis activity"/>
    <property type="evidence" value="ECO:0007669"/>
    <property type="project" value="TreeGrafter"/>
</dbReference>
<keyword evidence="3" id="KW-1185">Reference proteome</keyword>
<keyword evidence="2" id="KW-0548">Nucleotidyltransferase</keyword>
<dbReference type="InterPro" id="IPR004821">
    <property type="entry name" value="Cyt_trans-like"/>
</dbReference>
<name>A0A517P2L1_9BACT</name>
<dbReference type="GO" id="GO:0005737">
    <property type="term" value="C:cytoplasm"/>
    <property type="evidence" value="ECO:0007669"/>
    <property type="project" value="TreeGrafter"/>
</dbReference>
<evidence type="ECO:0000313" key="2">
    <source>
        <dbReference type="EMBL" id="QDT13603.1"/>
    </source>
</evidence>
<dbReference type="Proteomes" id="UP000319817">
    <property type="component" value="Chromosome"/>
</dbReference>
<dbReference type="InterPro" id="IPR014729">
    <property type="entry name" value="Rossmann-like_a/b/a_fold"/>
</dbReference>
<sequence>MHVTKQIWQQIADGRQPYHGDVSEQPILFPGSFNPVHQGHRQMAAIASELFDRPVYPEISLVNVDKPDLDFESLGDRVRQTQPLGRVLVTRAPRFIDKAKLFPGSTFVIGADTAIRLDQPGYYDNSLSSRDDAIDQLASLGSTFLVFGRKVEQTLHDAGELNLSASLTRLCRCVPKTRFRNDISSTQIRGAQQRHAQIRNTQI</sequence>
<reference evidence="2 3" key="1">
    <citation type="submission" date="2019-02" db="EMBL/GenBank/DDBJ databases">
        <title>Deep-cultivation of Planctomycetes and their phenomic and genomic characterization uncovers novel biology.</title>
        <authorList>
            <person name="Wiegand S."/>
            <person name="Jogler M."/>
            <person name="Boedeker C."/>
            <person name="Pinto D."/>
            <person name="Vollmers J."/>
            <person name="Rivas-Marin E."/>
            <person name="Kohn T."/>
            <person name="Peeters S.H."/>
            <person name="Heuer A."/>
            <person name="Rast P."/>
            <person name="Oberbeckmann S."/>
            <person name="Bunk B."/>
            <person name="Jeske O."/>
            <person name="Meyerdierks A."/>
            <person name="Storesund J.E."/>
            <person name="Kallscheuer N."/>
            <person name="Luecker S."/>
            <person name="Lage O.M."/>
            <person name="Pohl T."/>
            <person name="Merkel B.J."/>
            <person name="Hornburger P."/>
            <person name="Mueller R.-W."/>
            <person name="Bruemmer F."/>
            <person name="Labrenz M."/>
            <person name="Spormann A.M."/>
            <person name="Op den Camp H."/>
            <person name="Overmann J."/>
            <person name="Amann R."/>
            <person name="Jetten M.S.M."/>
            <person name="Mascher T."/>
            <person name="Medema M.H."/>
            <person name="Devos D.P."/>
            <person name="Kaster A.-K."/>
            <person name="Ovreas L."/>
            <person name="Rohde M."/>
            <person name="Galperin M.Y."/>
            <person name="Jogler C."/>
        </authorList>
    </citation>
    <scope>NUCLEOTIDE SEQUENCE [LARGE SCALE GENOMIC DNA]</scope>
    <source>
        <strain evidence="2 3">K23_9</strain>
    </source>
</reference>
<feature type="domain" description="Cytidyltransferase-like" evidence="1">
    <location>
        <begin position="28"/>
        <end position="190"/>
    </location>
</feature>
<dbReference type="PANTHER" id="PTHR31285">
    <property type="entry name" value="NICOTINAMIDE MONONUCLEOTIDE ADENYLYLTRANSFERASE"/>
    <property type="match status" value="1"/>
</dbReference>
<accession>A0A517P2L1</accession>
<keyword evidence="2" id="KW-0808">Transferase</keyword>
<dbReference type="SUPFAM" id="SSF52374">
    <property type="entry name" value="Nucleotidylyl transferase"/>
    <property type="match status" value="1"/>
</dbReference>
<proteinExistence type="predicted"/>
<evidence type="ECO:0000313" key="3">
    <source>
        <dbReference type="Proteomes" id="UP000319817"/>
    </source>
</evidence>
<gene>
    <name evidence="2" type="ORF">K239x_56230</name>
</gene>
<dbReference type="EMBL" id="CP036526">
    <property type="protein sequence ID" value="QDT13603.1"/>
    <property type="molecule type" value="Genomic_DNA"/>
</dbReference>
<dbReference type="OrthoDB" id="156876at2"/>
<dbReference type="Gene3D" id="3.40.50.620">
    <property type="entry name" value="HUPs"/>
    <property type="match status" value="2"/>
</dbReference>
<dbReference type="PANTHER" id="PTHR31285:SF0">
    <property type="entry name" value="NICOTINAMIDE MONONUCLEOTIDE ADENYLYLTRANSFERASE"/>
    <property type="match status" value="1"/>
</dbReference>